<evidence type="ECO:0000256" key="4">
    <source>
        <dbReference type="ARBA" id="ARBA00023110"/>
    </source>
</evidence>
<reference evidence="8" key="1">
    <citation type="submission" date="2020-12" db="EMBL/GenBank/DDBJ databases">
        <title>The genome sequence of Inhella sp. 4Y17.</title>
        <authorList>
            <person name="Liu Y."/>
        </authorList>
    </citation>
    <scope>NUCLEOTIDE SEQUENCE</scope>
    <source>
        <strain evidence="8">4Y10</strain>
    </source>
</reference>
<proteinExistence type="inferred from homology"/>
<evidence type="ECO:0000259" key="7">
    <source>
        <dbReference type="PROSITE" id="PS50198"/>
    </source>
</evidence>
<evidence type="ECO:0000256" key="1">
    <source>
        <dbReference type="ARBA" id="ARBA00000971"/>
    </source>
</evidence>
<dbReference type="InterPro" id="IPR046357">
    <property type="entry name" value="PPIase_dom_sf"/>
</dbReference>
<name>A0A931IWS9_9BURK</name>
<keyword evidence="5 6" id="KW-0413">Isomerase</keyword>
<keyword evidence="4 6" id="KW-0697">Rotamase</keyword>
<accession>A0A931IWS9</accession>
<dbReference type="PROSITE" id="PS50198">
    <property type="entry name" value="PPIC_PPIASE_2"/>
    <property type="match status" value="1"/>
</dbReference>
<evidence type="ECO:0000256" key="6">
    <source>
        <dbReference type="PROSITE-ProRule" id="PRU00278"/>
    </source>
</evidence>
<comment type="similarity">
    <text evidence="2">Belongs to the PpiC/parvulin rotamase family.</text>
</comment>
<dbReference type="Proteomes" id="UP000620139">
    <property type="component" value="Unassembled WGS sequence"/>
</dbReference>
<dbReference type="GO" id="GO:0003755">
    <property type="term" value="F:peptidyl-prolyl cis-trans isomerase activity"/>
    <property type="evidence" value="ECO:0007669"/>
    <property type="project" value="UniProtKB-KW"/>
</dbReference>
<dbReference type="EC" id="5.2.1.8" evidence="3"/>
<keyword evidence="9" id="KW-1185">Reference proteome</keyword>
<feature type="domain" description="PpiC" evidence="7">
    <location>
        <begin position="94"/>
        <end position="196"/>
    </location>
</feature>
<dbReference type="AlphaFoldDB" id="A0A931IWS9"/>
<dbReference type="RefSeq" id="WP_198099653.1">
    <property type="nucleotide sequence ID" value="NZ_JAEDAL010000001.1"/>
</dbReference>
<dbReference type="Gene3D" id="3.10.50.40">
    <property type="match status" value="1"/>
</dbReference>
<organism evidence="8 9">
    <name type="scientific">Inhella gelatinilytica</name>
    <dbReference type="NCBI Taxonomy" id="2795030"/>
    <lineage>
        <taxon>Bacteria</taxon>
        <taxon>Pseudomonadati</taxon>
        <taxon>Pseudomonadota</taxon>
        <taxon>Betaproteobacteria</taxon>
        <taxon>Burkholderiales</taxon>
        <taxon>Sphaerotilaceae</taxon>
        <taxon>Inhella</taxon>
    </lineage>
</organism>
<dbReference type="EMBL" id="JAEDAL010000001">
    <property type="protein sequence ID" value="MBH9552073.1"/>
    <property type="molecule type" value="Genomic_DNA"/>
</dbReference>
<dbReference type="InterPro" id="IPR050245">
    <property type="entry name" value="PrsA_foldase"/>
</dbReference>
<dbReference type="PANTHER" id="PTHR47245">
    <property type="entry name" value="PEPTIDYLPROLYL ISOMERASE"/>
    <property type="match status" value="1"/>
</dbReference>
<evidence type="ECO:0000256" key="3">
    <source>
        <dbReference type="ARBA" id="ARBA00013194"/>
    </source>
</evidence>
<comment type="caution">
    <text evidence="8">The sequence shown here is derived from an EMBL/GenBank/DDBJ whole genome shotgun (WGS) entry which is preliminary data.</text>
</comment>
<dbReference type="PANTHER" id="PTHR47245:SF2">
    <property type="entry name" value="PEPTIDYL-PROLYL CIS-TRANS ISOMERASE HP_0175-RELATED"/>
    <property type="match status" value="1"/>
</dbReference>
<evidence type="ECO:0000313" key="9">
    <source>
        <dbReference type="Proteomes" id="UP000620139"/>
    </source>
</evidence>
<dbReference type="InterPro" id="IPR000297">
    <property type="entry name" value="PPIase_PpiC"/>
</dbReference>
<comment type="catalytic activity">
    <reaction evidence="1">
        <text>[protein]-peptidylproline (omega=180) = [protein]-peptidylproline (omega=0)</text>
        <dbReference type="Rhea" id="RHEA:16237"/>
        <dbReference type="Rhea" id="RHEA-COMP:10747"/>
        <dbReference type="Rhea" id="RHEA-COMP:10748"/>
        <dbReference type="ChEBI" id="CHEBI:83833"/>
        <dbReference type="ChEBI" id="CHEBI:83834"/>
        <dbReference type="EC" id="5.2.1.8"/>
    </reaction>
</comment>
<evidence type="ECO:0000313" key="8">
    <source>
        <dbReference type="EMBL" id="MBH9552073.1"/>
    </source>
</evidence>
<evidence type="ECO:0000256" key="5">
    <source>
        <dbReference type="ARBA" id="ARBA00023235"/>
    </source>
</evidence>
<protein>
    <recommendedName>
        <fullName evidence="3">peptidylprolyl isomerase</fullName>
        <ecNumber evidence="3">5.2.1.8</ecNumber>
    </recommendedName>
</protein>
<evidence type="ECO:0000256" key="2">
    <source>
        <dbReference type="ARBA" id="ARBA00007656"/>
    </source>
</evidence>
<gene>
    <name evidence="8" type="ORF">I7X43_04335</name>
</gene>
<dbReference type="PROSITE" id="PS01096">
    <property type="entry name" value="PPIC_PPIASE_1"/>
    <property type="match status" value="1"/>
</dbReference>
<sequence length="252" mass="27542">MNAPTVNGVAIATPDEQLDADTLRQRAHTELLRQAAQRDGLLGAEDQPTPDGVLSEAASQAIETWLDRHLALPEPDDAACRRYHAANAAQFGEGEQVSLRHILFAVTEGVDVSLLRQHAERMLLQLRAADRPEAFAEAAGQWSNCPSGQHGGQLGELRAEDCAPEFAKEIFGHPEVGVLPRLVHSRFGLHVVEVLARKPGTQPLFEQVRSAVQQRLRQQTFTTALRHTLMRLASEADLVGVPLDTAETPLVQ</sequence>
<dbReference type="InterPro" id="IPR023058">
    <property type="entry name" value="PPIase_PpiC_CS"/>
</dbReference>
<dbReference type="SUPFAM" id="SSF54534">
    <property type="entry name" value="FKBP-like"/>
    <property type="match status" value="1"/>
</dbReference>
<dbReference type="Pfam" id="PF00639">
    <property type="entry name" value="Rotamase"/>
    <property type="match status" value="1"/>
</dbReference>